<comment type="similarity">
    <text evidence="1 4">Belongs to the glycosyl hydrolase 17 family.</text>
</comment>
<dbReference type="SUPFAM" id="SSF51445">
    <property type="entry name" value="(Trans)glycosidases"/>
    <property type="match status" value="1"/>
</dbReference>
<dbReference type="Proteomes" id="UP000230069">
    <property type="component" value="Unassembled WGS sequence"/>
</dbReference>
<feature type="signal peptide" evidence="6">
    <location>
        <begin position="1"/>
        <end position="26"/>
    </location>
</feature>
<dbReference type="InterPro" id="IPR000490">
    <property type="entry name" value="Glyco_hydro_17"/>
</dbReference>
<evidence type="ECO:0000256" key="3">
    <source>
        <dbReference type="ARBA" id="ARBA00023295"/>
    </source>
</evidence>
<dbReference type="EMBL" id="KZ305021">
    <property type="protein sequence ID" value="PIA59648.1"/>
    <property type="molecule type" value="Genomic_DNA"/>
</dbReference>
<dbReference type="PROSITE" id="PS00587">
    <property type="entry name" value="GLYCOSYL_HYDROL_F17"/>
    <property type="match status" value="1"/>
</dbReference>
<keyword evidence="2 5" id="KW-0378">Hydrolase</keyword>
<evidence type="ECO:0000256" key="4">
    <source>
        <dbReference type="RuleBase" id="RU004335"/>
    </source>
</evidence>
<dbReference type="GO" id="GO:0005975">
    <property type="term" value="P:carbohydrate metabolic process"/>
    <property type="evidence" value="ECO:0007669"/>
    <property type="project" value="InterPro"/>
</dbReference>
<dbReference type="OrthoDB" id="941679at2759"/>
<dbReference type="PANTHER" id="PTHR32227">
    <property type="entry name" value="GLUCAN ENDO-1,3-BETA-GLUCOSIDASE BG1-RELATED-RELATED"/>
    <property type="match status" value="1"/>
</dbReference>
<feature type="chain" id="PRO_5013566039" description="Glucan endo-1,3-beta-D-glucosidase" evidence="6">
    <location>
        <begin position="27"/>
        <end position="349"/>
    </location>
</feature>
<evidence type="ECO:0000313" key="7">
    <source>
        <dbReference type="EMBL" id="PIA59648.1"/>
    </source>
</evidence>
<evidence type="ECO:0008006" key="9">
    <source>
        <dbReference type="Google" id="ProtNLM"/>
    </source>
</evidence>
<name>A0A2G5EV86_AQUCA</name>
<organism evidence="7 8">
    <name type="scientific">Aquilegia coerulea</name>
    <name type="common">Rocky mountain columbine</name>
    <dbReference type="NCBI Taxonomy" id="218851"/>
    <lineage>
        <taxon>Eukaryota</taxon>
        <taxon>Viridiplantae</taxon>
        <taxon>Streptophyta</taxon>
        <taxon>Embryophyta</taxon>
        <taxon>Tracheophyta</taxon>
        <taxon>Spermatophyta</taxon>
        <taxon>Magnoliopsida</taxon>
        <taxon>Ranunculales</taxon>
        <taxon>Ranunculaceae</taxon>
        <taxon>Thalictroideae</taxon>
        <taxon>Aquilegia</taxon>
    </lineage>
</organism>
<evidence type="ECO:0000256" key="2">
    <source>
        <dbReference type="ARBA" id="ARBA00022801"/>
    </source>
</evidence>
<dbReference type="AlphaFoldDB" id="A0A2G5EV86"/>
<keyword evidence="6" id="KW-0732">Signal</keyword>
<evidence type="ECO:0000256" key="1">
    <source>
        <dbReference type="ARBA" id="ARBA00008773"/>
    </source>
</evidence>
<proteinExistence type="inferred from homology"/>
<dbReference type="InterPro" id="IPR044965">
    <property type="entry name" value="Glyco_hydro_17_plant"/>
</dbReference>
<dbReference type="FunFam" id="3.20.20.80:FF:000010">
    <property type="entry name" value="glucan endo-1,3-beta-glucosidase, basic"/>
    <property type="match status" value="1"/>
</dbReference>
<dbReference type="Gene3D" id="3.20.20.80">
    <property type="entry name" value="Glycosidases"/>
    <property type="match status" value="1"/>
</dbReference>
<evidence type="ECO:0000256" key="6">
    <source>
        <dbReference type="SAM" id="SignalP"/>
    </source>
</evidence>
<dbReference type="STRING" id="218851.A0A2G5EV86"/>
<evidence type="ECO:0000256" key="5">
    <source>
        <dbReference type="RuleBase" id="RU004336"/>
    </source>
</evidence>
<dbReference type="GO" id="GO:0004553">
    <property type="term" value="F:hydrolase activity, hydrolyzing O-glycosyl compounds"/>
    <property type="evidence" value="ECO:0007669"/>
    <property type="project" value="InterPro"/>
</dbReference>
<accession>A0A2G5EV86</accession>
<gene>
    <name evidence="7" type="ORF">AQUCO_00400503v1</name>
</gene>
<evidence type="ECO:0000313" key="8">
    <source>
        <dbReference type="Proteomes" id="UP000230069"/>
    </source>
</evidence>
<keyword evidence="8" id="KW-1185">Reference proteome</keyword>
<reference evidence="7 8" key="1">
    <citation type="submission" date="2017-09" db="EMBL/GenBank/DDBJ databases">
        <title>WGS assembly of Aquilegia coerulea Goldsmith.</title>
        <authorList>
            <person name="Hodges S."/>
            <person name="Kramer E."/>
            <person name="Nordborg M."/>
            <person name="Tomkins J."/>
            <person name="Borevitz J."/>
            <person name="Derieg N."/>
            <person name="Yan J."/>
            <person name="Mihaltcheva S."/>
            <person name="Hayes R.D."/>
            <person name="Rokhsar D."/>
        </authorList>
    </citation>
    <scope>NUCLEOTIDE SEQUENCE [LARGE SCALE GENOMIC DNA]</scope>
    <source>
        <strain evidence="8">cv. Goldsmith</strain>
    </source>
</reference>
<dbReference type="InterPro" id="IPR017853">
    <property type="entry name" value="GH"/>
</dbReference>
<keyword evidence="3 5" id="KW-0326">Glycosidase</keyword>
<protein>
    <recommendedName>
        <fullName evidence="9">Glucan endo-1,3-beta-D-glucosidase</fullName>
    </recommendedName>
</protein>
<dbReference type="Pfam" id="PF00332">
    <property type="entry name" value="Glyco_hydro_17"/>
    <property type="match status" value="1"/>
</dbReference>
<sequence>MTINHQLLALTSFVVLLGLGSKLADGSSIGVCYYNQDENLPPAHVIVSMYMSNHIGRMRLYEPDAGMFNALRGSGIQVSVNIDDGYIEQIANSEDAANEWVQTNIRPYWPDVHFRYIIVGNEVIPSNYAQFVLPAIQNLHKALGYGGLWNKIKVTTTVSPSVMAVSFPPSAGQFSQSAAEYMEPIAQYLGSIGAPLLANVYPYINFMQNPEQRSLPYALFTANNYVFTDYGLGYRNSFDATIDALYSSLEKAGAPNVRIVVSETGWPSSGNNNAASIYTAQVYNSNLIRHVLSSQGTPKRPGQPIETYIFSLFNERRNFGGTTSESHFGLFDPADMRPVYPIDFQGSGY</sequence>
<dbReference type="InParanoid" id="A0A2G5EV86"/>